<comment type="caution">
    <text evidence="1">The sequence shown here is derived from an EMBL/GenBank/DDBJ whole genome shotgun (WGS) entry which is preliminary data.</text>
</comment>
<accession>A0ACC1NS94</accession>
<name>A0ACC1NS94_9APHY</name>
<sequence length="350" mass="39193">MLEVASTRDAYTTVANDRDETELYSTIDTTAHTRQEPEAVLGHSPTTAPVDHRAKLHHQLRELLARPRPAHVLPEPSDDESDDDDDARTETSRASPAPAPTRAMPKRSAAEKSKKAVSKAFQPIVISSDDEDEDEEEGEEDDDGEEDVEATPVAKPKASGGKRSVRQCVLQASLRLTSVFLLAARPRPRSPPERRRRRNWTRTSTTSSRTATATATPRASTRQDAGSDGVPPGEWPEICGCTISVRQNEDIISLWNRHDGNAKSKEKIKETIRRVLNLPPTTVMEYKSNNDSMQERDLLAHLDRLKFFPRDRPFALERVLAALAPLLASLRVPRCRCRCRRGTRTARTRR</sequence>
<keyword evidence="2" id="KW-1185">Reference proteome</keyword>
<organism evidence="1 2">
    <name type="scientific">Trametes sanguinea</name>
    <dbReference type="NCBI Taxonomy" id="158606"/>
    <lineage>
        <taxon>Eukaryota</taxon>
        <taxon>Fungi</taxon>
        <taxon>Dikarya</taxon>
        <taxon>Basidiomycota</taxon>
        <taxon>Agaricomycotina</taxon>
        <taxon>Agaricomycetes</taxon>
        <taxon>Polyporales</taxon>
        <taxon>Polyporaceae</taxon>
        <taxon>Trametes</taxon>
    </lineage>
</organism>
<dbReference type="Proteomes" id="UP001144978">
    <property type="component" value="Unassembled WGS sequence"/>
</dbReference>
<evidence type="ECO:0000313" key="2">
    <source>
        <dbReference type="Proteomes" id="UP001144978"/>
    </source>
</evidence>
<reference evidence="1" key="1">
    <citation type="submission" date="2022-08" db="EMBL/GenBank/DDBJ databases">
        <title>Genome Sequence of Pycnoporus sanguineus.</title>
        <authorList>
            <person name="Buettner E."/>
        </authorList>
    </citation>
    <scope>NUCLEOTIDE SEQUENCE</scope>
    <source>
        <strain evidence="1">CG-C14</strain>
    </source>
</reference>
<proteinExistence type="predicted"/>
<protein>
    <submittedName>
        <fullName evidence="1">Uncharacterized protein</fullName>
    </submittedName>
</protein>
<dbReference type="EMBL" id="JANSHE010004068">
    <property type="protein sequence ID" value="KAJ2981279.1"/>
    <property type="molecule type" value="Genomic_DNA"/>
</dbReference>
<evidence type="ECO:0000313" key="1">
    <source>
        <dbReference type="EMBL" id="KAJ2981279.1"/>
    </source>
</evidence>
<gene>
    <name evidence="1" type="ORF">NUW54_g10893</name>
</gene>